<accession>A0A904A5P3</accession>
<reference evidence="1" key="1">
    <citation type="submission" date="2022-10" db="UniProtKB">
        <authorList>
            <consortium name="EnsemblMetazoa"/>
        </authorList>
    </citation>
    <scope>IDENTIFICATION</scope>
    <source>
        <strain evidence="1">SANGQUA</strain>
    </source>
</reference>
<dbReference type="Proteomes" id="UP000076407">
    <property type="component" value="Unassembled WGS sequence"/>
</dbReference>
<evidence type="ECO:0000313" key="1">
    <source>
        <dbReference type="EnsemblMetazoa" id="AQUA017361-PA"/>
    </source>
</evidence>
<dbReference type="EnsemblMetazoa" id="AQUA017361-RA">
    <property type="protein sequence ID" value="AQUA017361-PA"/>
    <property type="gene ID" value="AQUA017361"/>
</dbReference>
<sequence>MDKPVLTSLFASTFHRTDSPRLSFGMVWCSRNGIVREIGHMELSRKAMLSRPCVRLSAWCVSRGCVMQQFNISNGIKVNQ</sequence>
<name>A0A904A5P3_ANOQN</name>
<organism evidence="1 2">
    <name type="scientific">Anopheles quadriannulatus</name>
    <name type="common">Mosquito</name>
    <dbReference type="NCBI Taxonomy" id="34691"/>
    <lineage>
        <taxon>Eukaryota</taxon>
        <taxon>Metazoa</taxon>
        <taxon>Ecdysozoa</taxon>
        <taxon>Arthropoda</taxon>
        <taxon>Hexapoda</taxon>
        <taxon>Insecta</taxon>
        <taxon>Pterygota</taxon>
        <taxon>Neoptera</taxon>
        <taxon>Endopterygota</taxon>
        <taxon>Diptera</taxon>
        <taxon>Nematocera</taxon>
        <taxon>Culicoidea</taxon>
        <taxon>Culicidae</taxon>
        <taxon>Anophelinae</taxon>
        <taxon>Anopheles</taxon>
    </lineage>
</organism>
<keyword evidence="2" id="KW-1185">Reference proteome</keyword>
<protein>
    <submittedName>
        <fullName evidence="1">Uncharacterized protein</fullName>
    </submittedName>
</protein>
<evidence type="ECO:0000313" key="2">
    <source>
        <dbReference type="Proteomes" id="UP000076407"/>
    </source>
</evidence>
<dbReference type="AlphaFoldDB" id="A0A904A5P3"/>
<proteinExistence type="predicted"/>